<accession>A0A422M325</accession>
<reference evidence="2 3" key="1">
    <citation type="journal article" date="2018" name="Front. Microbiol.">
        <title>Conversion of Methionine to Cysteine in Lactobacillus paracasei Depends on the Highly Mobile cysK-ctl-cysE Gene Cluster.</title>
        <authorList>
            <person name="Wuthrich D."/>
            <person name="Irmler S."/>
            <person name="Berthoud H."/>
            <person name="Guggenbuhl B."/>
            <person name="Eugster E."/>
            <person name="Bruggmann R."/>
        </authorList>
    </citation>
    <scope>NUCLEOTIDE SEQUENCE [LARGE SCALE GENOMIC DNA]</scope>
    <source>
        <strain evidence="2 3">FAM18172</strain>
    </source>
</reference>
<name>A0A422M325_LACPA</name>
<feature type="transmembrane region" description="Helical" evidence="1">
    <location>
        <begin position="48"/>
        <end position="70"/>
    </location>
</feature>
<organism evidence="2 3">
    <name type="scientific">Lacticaseibacillus paracasei</name>
    <name type="common">Lactobacillus paracasei</name>
    <dbReference type="NCBI Taxonomy" id="1597"/>
    <lineage>
        <taxon>Bacteria</taxon>
        <taxon>Bacillati</taxon>
        <taxon>Bacillota</taxon>
        <taxon>Bacilli</taxon>
        <taxon>Lactobacillales</taxon>
        <taxon>Lactobacillaceae</taxon>
        <taxon>Lacticaseibacillus</taxon>
    </lineage>
</organism>
<dbReference type="AlphaFoldDB" id="A0A422M325"/>
<sequence length="158" mass="18091">MFQKINRSIGNIINLLYPPVFGAVFLATTIHLNLSYSLKGFSNVLESIITFASIIIGFYTAMYGILLTTSNTSFMNEFRRHHVEGIFQFQLYDSLIVSFTILMMSIVLQILIHYPGRGATWIFNIWSFIFGYFIATSYRAIALLLKLLFLRKPNLVAV</sequence>
<evidence type="ECO:0000256" key="1">
    <source>
        <dbReference type="SAM" id="Phobius"/>
    </source>
</evidence>
<comment type="caution">
    <text evidence="2">The sequence shown here is derived from an EMBL/GenBank/DDBJ whole genome shotgun (WGS) entry which is preliminary data.</text>
</comment>
<protein>
    <submittedName>
        <fullName evidence="2">Uncharacterized protein</fullName>
    </submittedName>
</protein>
<proteinExistence type="predicted"/>
<dbReference type="Proteomes" id="UP000285532">
    <property type="component" value="Unassembled WGS sequence"/>
</dbReference>
<feature type="transmembrane region" description="Helical" evidence="1">
    <location>
        <begin position="91"/>
        <end position="115"/>
    </location>
</feature>
<keyword evidence="1" id="KW-0812">Transmembrane</keyword>
<feature type="transmembrane region" description="Helical" evidence="1">
    <location>
        <begin position="121"/>
        <end position="145"/>
    </location>
</feature>
<keyword evidence="1" id="KW-1133">Transmembrane helix</keyword>
<evidence type="ECO:0000313" key="2">
    <source>
        <dbReference type="EMBL" id="RND81480.1"/>
    </source>
</evidence>
<dbReference type="EMBL" id="LKFU01000118">
    <property type="protein sequence ID" value="RND81480.1"/>
    <property type="molecule type" value="Genomic_DNA"/>
</dbReference>
<evidence type="ECO:0000313" key="3">
    <source>
        <dbReference type="Proteomes" id="UP000285532"/>
    </source>
</evidence>
<feature type="transmembrane region" description="Helical" evidence="1">
    <location>
        <begin position="12"/>
        <end position="36"/>
    </location>
</feature>
<gene>
    <name evidence="2" type="ORF">FAM18172_02952</name>
</gene>
<keyword evidence="1" id="KW-0472">Membrane</keyword>